<gene>
    <name evidence="2" type="ORF">B0T25DRAFT_452243</name>
</gene>
<sequence length="492" mass="55169">MAFHPNCTLPSNEPGIVASSNMRGTLDIVWSCLAVVLLCTWVVLHENVPAEGSTNAPFWDRLFLAAYLTVQKACSFVYALFAPELFTGKAMMCLYFARHVRDLMEGQAGLDNVDWGIYHAFLANMGGFAIEFTEDTATSSEGGFKSGASRAVRDKEDGPLFCTKYDGNKWFIFNVPAVVKGRWREDTQNMELISSAIDNARTVNLGYHTPLSYYENLLTLRGNIWVVDGVQLHYARKQGVITSLPRITEQEIMDKSKGDWVTKSLAILQVSWLWVQLAARTVNHLTATQLEIMTAAFATCSVITYALYFQKPKDVKTRVRITAARYPTVNEMAEMGRRGPTAVWFRRVFLCLGNDNYHHEEGKDTAPALILVCGFIGLVFGSVHFACWDSHFPTDGEKLGWRIACGLLLGIPIPICSLMLLDRTLDMRRKRQEKGKGEVRPGRILRVIAFMLEGVYVLARGYMMLEAGRSLWYQPWQSFGATWAANTPHVGG</sequence>
<dbReference type="PANTHER" id="PTHR35043">
    <property type="entry name" value="TRANSCRIPTION FACTOR DOMAIN-CONTAINING PROTEIN"/>
    <property type="match status" value="1"/>
</dbReference>
<evidence type="ECO:0000313" key="3">
    <source>
        <dbReference type="Proteomes" id="UP001275084"/>
    </source>
</evidence>
<dbReference type="PANTHER" id="PTHR35043:SF7">
    <property type="entry name" value="TRANSCRIPTION FACTOR DOMAIN-CONTAINING PROTEIN"/>
    <property type="match status" value="1"/>
</dbReference>
<keyword evidence="1" id="KW-0472">Membrane</keyword>
<feature type="transmembrane region" description="Helical" evidence="1">
    <location>
        <begin position="368"/>
        <end position="387"/>
    </location>
</feature>
<accession>A0AAJ0HL37</accession>
<keyword evidence="1" id="KW-1133">Transmembrane helix</keyword>
<dbReference type="EMBL" id="JAUIQD010000003">
    <property type="protein sequence ID" value="KAK3356614.1"/>
    <property type="molecule type" value="Genomic_DNA"/>
</dbReference>
<proteinExistence type="predicted"/>
<feature type="transmembrane region" description="Helical" evidence="1">
    <location>
        <begin position="290"/>
        <end position="308"/>
    </location>
</feature>
<feature type="transmembrane region" description="Helical" evidence="1">
    <location>
        <begin position="399"/>
        <end position="421"/>
    </location>
</feature>
<keyword evidence="1" id="KW-0812">Transmembrane</keyword>
<feature type="transmembrane region" description="Helical" evidence="1">
    <location>
        <begin position="444"/>
        <end position="463"/>
    </location>
</feature>
<organism evidence="2 3">
    <name type="scientific">Lasiosphaeria hispida</name>
    <dbReference type="NCBI Taxonomy" id="260671"/>
    <lineage>
        <taxon>Eukaryota</taxon>
        <taxon>Fungi</taxon>
        <taxon>Dikarya</taxon>
        <taxon>Ascomycota</taxon>
        <taxon>Pezizomycotina</taxon>
        <taxon>Sordariomycetes</taxon>
        <taxon>Sordariomycetidae</taxon>
        <taxon>Sordariales</taxon>
        <taxon>Lasiosphaeriaceae</taxon>
        <taxon>Lasiosphaeria</taxon>
    </lineage>
</organism>
<evidence type="ECO:0000256" key="1">
    <source>
        <dbReference type="SAM" id="Phobius"/>
    </source>
</evidence>
<dbReference type="AlphaFoldDB" id="A0AAJ0HL37"/>
<comment type="caution">
    <text evidence="2">The sequence shown here is derived from an EMBL/GenBank/DDBJ whole genome shotgun (WGS) entry which is preliminary data.</text>
</comment>
<reference evidence="2" key="2">
    <citation type="submission" date="2023-06" db="EMBL/GenBank/DDBJ databases">
        <authorList>
            <consortium name="Lawrence Berkeley National Laboratory"/>
            <person name="Haridas S."/>
            <person name="Hensen N."/>
            <person name="Bonometti L."/>
            <person name="Westerberg I."/>
            <person name="Brannstrom I.O."/>
            <person name="Guillou S."/>
            <person name="Cros-Aarteil S."/>
            <person name="Calhoun S."/>
            <person name="Kuo A."/>
            <person name="Mondo S."/>
            <person name="Pangilinan J."/>
            <person name="Riley R."/>
            <person name="Labutti K."/>
            <person name="Andreopoulos B."/>
            <person name="Lipzen A."/>
            <person name="Chen C."/>
            <person name="Yanf M."/>
            <person name="Daum C."/>
            <person name="Ng V."/>
            <person name="Clum A."/>
            <person name="Steindorff A."/>
            <person name="Ohm R."/>
            <person name="Martin F."/>
            <person name="Silar P."/>
            <person name="Natvig D."/>
            <person name="Lalanne C."/>
            <person name="Gautier V."/>
            <person name="Ament-Velasquez S.L."/>
            <person name="Kruys A."/>
            <person name="Hutchinson M.I."/>
            <person name="Powell A.J."/>
            <person name="Barry K."/>
            <person name="Miller A.N."/>
            <person name="Grigoriev I.V."/>
            <person name="Debuchy R."/>
            <person name="Gladieux P."/>
            <person name="Thoren M.H."/>
            <person name="Johannesson H."/>
        </authorList>
    </citation>
    <scope>NUCLEOTIDE SEQUENCE</scope>
    <source>
        <strain evidence="2">CBS 955.72</strain>
    </source>
</reference>
<keyword evidence="3" id="KW-1185">Reference proteome</keyword>
<protein>
    <submittedName>
        <fullName evidence="2">Uncharacterized protein</fullName>
    </submittedName>
</protein>
<name>A0AAJ0HL37_9PEZI</name>
<dbReference type="Proteomes" id="UP001275084">
    <property type="component" value="Unassembled WGS sequence"/>
</dbReference>
<reference evidence="2" key="1">
    <citation type="journal article" date="2023" name="Mol. Phylogenet. Evol.">
        <title>Genome-scale phylogeny and comparative genomics of the fungal order Sordariales.</title>
        <authorList>
            <person name="Hensen N."/>
            <person name="Bonometti L."/>
            <person name="Westerberg I."/>
            <person name="Brannstrom I.O."/>
            <person name="Guillou S."/>
            <person name="Cros-Aarteil S."/>
            <person name="Calhoun S."/>
            <person name="Haridas S."/>
            <person name="Kuo A."/>
            <person name="Mondo S."/>
            <person name="Pangilinan J."/>
            <person name="Riley R."/>
            <person name="LaButti K."/>
            <person name="Andreopoulos B."/>
            <person name="Lipzen A."/>
            <person name="Chen C."/>
            <person name="Yan M."/>
            <person name="Daum C."/>
            <person name="Ng V."/>
            <person name="Clum A."/>
            <person name="Steindorff A."/>
            <person name="Ohm R.A."/>
            <person name="Martin F."/>
            <person name="Silar P."/>
            <person name="Natvig D.O."/>
            <person name="Lalanne C."/>
            <person name="Gautier V."/>
            <person name="Ament-Velasquez S.L."/>
            <person name="Kruys A."/>
            <person name="Hutchinson M.I."/>
            <person name="Powell A.J."/>
            <person name="Barry K."/>
            <person name="Miller A.N."/>
            <person name="Grigoriev I.V."/>
            <person name="Debuchy R."/>
            <person name="Gladieux P."/>
            <person name="Hiltunen Thoren M."/>
            <person name="Johannesson H."/>
        </authorList>
    </citation>
    <scope>NUCLEOTIDE SEQUENCE</scope>
    <source>
        <strain evidence="2">CBS 955.72</strain>
    </source>
</reference>
<evidence type="ECO:0000313" key="2">
    <source>
        <dbReference type="EMBL" id="KAK3356614.1"/>
    </source>
</evidence>